<organism evidence="2 3">
    <name type="scientific">Hibiscus sabdariffa</name>
    <name type="common">roselle</name>
    <dbReference type="NCBI Taxonomy" id="183260"/>
    <lineage>
        <taxon>Eukaryota</taxon>
        <taxon>Viridiplantae</taxon>
        <taxon>Streptophyta</taxon>
        <taxon>Embryophyta</taxon>
        <taxon>Tracheophyta</taxon>
        <taxon>Spermatophyta</taxon>
        <taxon>Magnoliopsida</taxon>
        <taxon>eudicotyledons</taxon>
        <taxon>Gunneridae</taxon>
        <taxon>Pentapetalae</taxon>
        <taxon>rosids</taxon>
        <taxon>malvids</taxon>
        <taxon>Malvales</taxon>
        <taxon>Malvaceae</taxon>
        <taxon>Malvoideae</taxon>
        <taxon>Hibiscus</taxon>
    </lineage>
</organism>
<evidence type="ECO:0000313" key="2">
    <source>
        <dbReference type="EMBL" id="KAK8478315.1"/>
    </source>
</evidence>
<accession>A0ABR1ZDM9</accession>
<feature type="region of interest" description="Disordered" evidence="1">
    <location>
        <begin position="19"/>
        <end position="41"/>
    </location>
</feature>
<gene>
    <name evidence="2" type="ORF">V6N11_013254</name>
</gene>
<evidence type="ECO:0000313" key="3">
    <source>
        <dbReference type="Proteomes" id="UP001396334"/>
    </source>
</evidence>
<proteinExistence type="predicted"/>
<dbReference type="Proteomes" id="UP001396334">
    <property type="component" value="Unassembled WGS sequence"/>
</dbReference>
<evidence type="ECO:0000256" key="1">
    <source>
        <dbReference type="SAM" id="MobiDB-lite"/>
    </source>
</evidence>
<sequence>MGKEAEGSVELVALALASSSRKPGARGAPPMFEKGPPNLPTILHNMQMGTPTATEFGKEGRGAAHLTWLGFLKLIS</sequence>
<keyword evidence="3" id="KW-1185">Reference proteome</keyword>
<reference evidence="2 3" key="1">
    <citation type="journal article" date="2024" name="G3 (Bethesda)">
        <title>Genome assembly of Hibiscus sabdariffa L. provides insights into metabolisms of medicinal natural products.</title>
        <authorList>
            <person name="Kim T."/>
        </authorList>
    </citation>
    <scope>NUCLEOTIDE SEQUENCE [LARGE SCALE GENOMIC DNA]</scope>
    <source>
        <strain evidence="2">TK-2024</strain>
        <tissue evidence="2">Old leaves</tissue>
    </source>
</reference>
<name>A0ABR1ZDM9_9ROSI</name>
<comment type="caution">
    <text evidence="2">The sequence shown here is derived from an EMBL/GenBank/DDBJ whole genome shotgun (WGS) entry which is preliminary data.</text>
</comment>
<dbReference type="EMBL" id="JBBPBN010001400">
    <property type="protein sequence ID" value="KAK8478315.1"/>
    <property type="molecule type" value="Genomic_DNA"/>
</dbReference>
<protein>
    <submittedName>
        <fullName evidence="2">Uncharacterized protein</fullName>
    </submittedName>
</protein>